<keyword evidence="2" id="KW-0413">Isomerase</keyword>
<dbReference type="OrthoDB" id="9801960at2"/>
<dbReference type="InterPro" id="IPR013022">
    <property type="entry name" value="Xyl_isomerase-like_TIM-brl"/>
</dbReference>
<keyword evidence="3" id="KW-1185">Reference proteome</keyword>
<dbReference type="InterPro" id="IPR050312">
    <property type="entry name" value="IolE/XylAMocC-like"/>
</dbReference>
<dbReference type="RefSeq" id="WP_080806357.1">
    <property type="nucleotide sequence ID" value="NZ_LT828553.1"/>
</dbReference>
<dbReference type="PANTHER" id="PTHR12110:SF21">
    <property type="entry name" value="XYLOSE ISOMERASE-LIKE TIM BARREL DOMAIN-CONTAINING PROTEIN"/>
    <property type="match status" value="1"/>
</dbReference>
<accession>A0A1W1HAC7</accession>
<reference evidence="2 3" key="1">
    <citation type="submission" date="2017-03" db="EMBL/GenBank/DDBJ databases">
        <authorList>
            <person name="Afonso C.L."/>
            <person name="Miller P.J."/>
            <person name="Scott M.A."/>
            <person name="Spackman E."/>
            <person name="Goraichik I."/>
            <person name="Dimitrov K.M."/>
            <person name="Suarez D.L."/>
            <person name="Swayne D.E."/>
        </authorList>
    </citation>
    <scope>NUCLEOTIDE SEQUENCE [LARGE SCALE GENOMIC DNA]</scope>
    <source>
        <strain evidence="2">PRJEB14757</strain>
    </source>
</reference>
<dbReference type="PANTHER" id="PTHR12110">
    <property type="entry name" value="HYDROXYPYRUVATE ISOMERASE"/>
    <property type="match status" value="1"/>
</dbReference>
<dbReference type="Gene3D" id="3.20.20.150">
    <property type="entry name" value="Divalent-metal-dependent TIM barrel enzymes"/>
    <property type="match status" value="1"/>
</dbReference>
<dbReference type="InterPro" id="IPR036237">
    <property type="entry name" value="Xyl_isomerase-like_sf"/>
</dbReference>
<dbReference type="SUPFAM" id="SSF51658">
    <property type="entry name" value="Xylose isomerase-like"/>
    <property type="match status" value="1"/>
</dbReference>
<dbReference type="GO" id="GO:0016853">
    <property type="term" value="F:isomerase activity"/>
    <property type="evidence" value="ECO:0007669"/>
    <property type="project" value="UniProtKB-KW"/>
</dbReference>
<dbReference type="EMBL" id="FWEV01000089">
    <property type="protein sequence ID" value="SLM29396.1"/>
    <property type="molecule type" value="Genomic_DNA"/>
</dbReference>
<proteinExistence type="predicted"/>
<evidence type="ECO:0000313" key="3">
    <source>
        <dbReference type="Proteomes" id="UP000191931"/>
    </source>
</evidence>
<gene>
    <name evidence="2" type="ORF">MTBBW1_1790021</name>
</gene>
<dbReference type="STRING" id="1246637.MTBBW1_1790021"/>
<protein>
    <submittedName>
        <fullName evidence="2">Xylose isomerase domain-containing protein TIM barrel</fullName>
    </submittedName>
</protein>
<dbReference type="Pfam" id="PF01261">
    <property type="entry name" value="AP_endonuc_2"/>
    <property type="match status" value="1"/>
</dbReference>
<name>A0A1W1HAC7_9BACT</name>
<dbReference type="Proteomes" id="UP000191931">
    <property type="component" value="Unassembled WGS sequence"/>
</dbReference>
<evidence type="ECO:0000313" key="2">
    <source>
        <dbReference type="EMBL" id="SLM29396.1"/>
    </source>
</evidence>
<feature type="domain" description="Xylose isomerase-like TIM barrel" evidence="1">
    <location>
        <begin position="22"/>
        <end position="238"/>
    </location>
</feature>
<sequence>MKTGIMNNPSKSVYDEAVFCGKAGFDFLDLTIEGPEATNVDVAQLKPILESSGLFVIGHTDPCLPYAYPVQGVRNACLDELERCAKIFATLGAKVMNIHPCYFCPPAMRKDLVLFNIEALQPVVEMAASYGLTLVLENYKAPFDRVSTFKKMLTKVPGLKLHLDFGHLNFGNDNYDVFCRELGEEILHVHFSDNRARADDHMPLGVGNVNWQKAVESLKATGYDGTITLEIFCNDANMQHKYLDLSRDLIQELWKVV</sequence>
<dbReference type="AlphaFoldDB" id="A0A1W1HAC7"/>
<evidence type="ECO:0000259" key="1">
    <source>
        <dbReference type="Pfam" id="PF01261"/>
    </source>
</evidence>
<organism evidence="2 3">
    <name type="scientific">Desulfamplus magnetovallimortis</name>
    <dbReference type="NCBI Taxonomy" id="1246637"/>
    <lineage>
        <taxon>Bacteria</taxon>
        <taxon>Pseudomonadati</taxon>
        <taxon>Thermodesulfobacteriota</taxon>
        <taxon>Desulfobacteria</taxon>
        <taxon>Desulfobacterales</taxon>
        <taxon>Desulfobacteraceae</taxon>
        <taxon>Desulfamplus</taxon>
    </lineage>
</organism>